<name>A0ABS7YIQ4_9VIBR</name>
<dbReference type="Proteomes" id="UP001199044">
    <property type="component" value="Unassembled WGS sequence"/>
</dbReference>
<dbReference type="RefSeq" id="WP_068718110.1">
    <property type="nucleotide sequence ID" value="NZ_JAIWIU010000031.1"/>
</dbReference>
<reference evidence="3" key="1">
    <citation type="submission" date="2023-07" db="EMBL/GenBank/DDBJ databases">
        <title>Molecular identification of indigenous halophilic bacteria isolated from red sea cost, biodegradation of synthetic dyes and assessment of degraded metabolite toxicity.</title>
        <authorList>
            <person name="Chaieb K."/>
            <person name="Altayb H.N."/>
        </authorList>
    </citation>
    <scope>NUCLEOTIDE SEQUENCE [LARGE SCALE GENOMIC DNA]</scope>
    <source>
        <strain evidence="3">K20</strain>
    </source>
</reference>
<keyword evidence="3" id="KW-1185">Reference proteome</keyword>
<feature type="chain" id="PRO_5047291983" evidence="1">
    <location>
        <begin position="29"/>
        <end position="94"/>
    </location>
</feature>
<evidence type="ECO:0000313" key="3">
    <source>
        <dbReference type="Proteomes" id="UP001199044"/>
    </source>
</evidence>
<protein>
    <submittedName>
        <fullName evidence="2">Uncharacterized protein</fullName>
    </submittedName>
</protein>
<keyword evidence="1" id="KW-0732">Signal</keyword>
<gene>
    <name evidence="2" type="ORF">LDJ79_05495</name>
</gene>
<dbReference type="EMBL" id="JAIWIU010000031">
    <property type="protein sequence ID" value="MCA2015557.1"/>
    <property type="molecule type" value="Genomic_DNA"/>
</dbReference>
<evidence type="ECO:0000313" key="2">
    <source>
        <dbReference type="EMBL" id="MCA2015557.1"/>
    </source>
</evidence>
<organism evidence="2 3">
    <name type="scientific">Vibrio tritonius</name>
    <dbReference type="NCBI Taxonomy" id="1435069"/>
    <lineage>
        <taxon>Bacteria</taxon>
        <taxon>Pseudomonadati</taxon>
        <taxon>Pseudomonadota</taxon>
        <taxon>Gammaproteobacteria</taxon>
        <taxon>Vibrionales</taxon>
        <taxon>Vibrionaceae</taxon>
        <taxon>Vibrio</taxon>
    </lineage>
</organism>
<comment type="caution">
    <text evidence="2">The sequence shown here is derived from an EMBL/GenBank/DDBJ whole genome shotgun (WGS) entry which is preliminary data.</text>
</comment>
<proteinExistence type="predicted"/>
<sequence length="94" mass="10504">MKIKSLFGKRRLGSAVMAVLLLMGATWAQLSSAQSQIYPSFKAASVNQQVQAVHFKQKYISLYQPVTDMNGLERFTCLHSDNQESMSSTPQSNF</sequence>
<feature type="signal peptide" evidence="1">
    <location>
        <begin position="1"/>
        <end position="28"/>
    </location>
</feature>
<accession>A0ABS7YIQ4</accession>
<evidence type="ECO:0000256" key="1">
    <source>
        <dbReference type="SAM" id="SignalP"/>
    </source>
</evidence>